<feature type="active site" description="Nucleophile" evidence="1">
    <location>
        <position position="145"/>
    </location>
</feature>
<proteinExistence type="predicted"/>
<evidence type="ECO:0000313" key="5">
    <source>
        <dbReference type="Proteomes" id="UP000245793"/>
    </source>
</evidence>
<dbReference type="RefSeq" id="WP_116480112.1">
    <property type="nucleotide sequence ID" value="NZ_QEKV01000005.1"/>
</dbReference>
<name>A0A2U1E324_9FIRM</name>
<feature type="site" description="Cleavage; by autolysis" evidence="3">
    <location>
        <begin position="144"/>
        <end position="145"/>
    </location>
</feature>
<organism evidence="4 5">
    <name type="scientific">Ezakiella coagulans</name>
    <dbReference type="NCBI Taxonomy" id="46507"/>
    <lineage>
        <taxon>Bacteria</taxon>
        <taxon>Bacillati</taxon>
        <taxon>Bacillota</taxon>
        <taxon>Tissierellia</taxon>
        <taxon>Ezakiella</taxon>
    </lineage>
</organism>
<evidence type="ECO:0000313" key="4">
    <source>
        <dbReference type="EMBL" id="PVY94321.1"/>
    </source>
</evidence>
<dbReference type="CDD" id="cd04513">
    <property type="entry name" value="Glycosylasparaginase"/>
    <property type="match status" value="1"/>
</dbReference>
<dbReference type="Gene3D" id="3.60.20.30">
    <property type="entry name" value="(Glycosyl)asparaginase"/>
    <property type="match status" value="1"/>
</dbReference>
<dbReference type="Proteomes" id="UP000245793">
    <property type="component" value="Unassembled WGS sequence"/>
</dbReference>
<protein>
    <submittedName>
        <fullName evidence="4">Isoaspartyl peptidase/L-asparaginase-like protein (Ntn-hydrolase superfamily)</fullName>
    </submittedName>
</protein>
<dbReference type="PANTHER" id="PTHR10188:SF16">
    <property type="entry name" value="N(4)-(BETA-N-ACETYLGLUCOSAMINYL)-L-ASPARAGINASE-LIKE"/>
    <property type="match status" value="1"/>
</dbReference>
<reference evidence="4 5" key="1">
    <citation type="submission" date="2018-04" db="EMBL/GenBank/DDBJ databases">
        <title>Genomic Encyclopedia of Type Strains, Phase IV (KMG-IV): sequencing the most valuable type-strain genomes for metagenomic binning, comparative biology and taxonomic classification.</title>
        <authorList>
            <person name="Goeker M."/>
        </authorList>
    </citation>
    <scope>NUCLEOTIDE SEQUENCE [LARGE SCALE GENOMIC DNA]</scope>
    <source>
        <strain evidence="4 5">DSM 20705</strain>
    </source>
</reference>
<evidence type="ECO:0000256" key="2">
    <source>
        <dbReference type="PIRSR" id="PIRSR600246-2"/>
    </source>
</evidence>
<keyword evidence="4" id="KW-0378">Hydrolase</keyword>
<evidence type="ECO:0000256" key="3">
    <source>
        <dbReference type="PIRSR" id="PIRSR600246-3"/>
    </source>
</evidence>
<accession>A0A2U1E324</accession>
<dbReference type="GO" id="GO:0003948">
    <property type="term" value="F:N4-(beta-N-acetylglucosaminyl)-L-asparaginase activity"/>
    <property type="evidence" value="ECO:0007669"/>
    <property type="project" value="TreeGrafter"/>
</dbReference>
<comment type="caution">
    <text evidence="4">The sequence shown here is derived from an EMBL/GenBank/DDBJ whole genome shotgun (WGS) entry which is preliminary data.</text>
</comment>
<dbReference type="GO" id="GO:0005737">
    <property type="term" value="C:cytoplasm"/>
    <property type="evidence" value="ECO:0007669"/>
    <property type="project" value="TreeGrafter"/>
</dbReference>
<dbReference type="AlphaFoldDB" id="A0A2U1E324"/>
<keyword evidence="5" id="KW-1185">Reference proteome</keyword>
<dbReference type="InterPro" id="IPR029055">
    <property type="entry name" value="Ntn_hydrolases_N"/>
</dbReference>
<dbReference type="SUPFAM" id="SSF56235">
    <property type="entry name" value="N-terminal nucleophile aminohydrolases (Ntn hydrolases)"/>
    <property type="match status" value="1"/>
</dbReference>
<dbReference type="Pfam" id="PF01112">
    <property type="entry name" value="Asparaginase_2"/>
    <property type="match status" value="1"/>
</dbReference>
<feature type="binding site" evidence="2">
    <location>
        <begin position="195"/>
        <end position="198"/>
    </location>
    <ligand>
        <name>substrate</name>
    </ligand>
</feature>
<gene>
    <name evidence="4" type="ORF">C7381_10523</name>
</gene>
<feature type="binding site" evidence="2">
    <location>
        <begin position="172"/>
        <end position="175"/>
    </location>
    <ligand>
        <name>substrate</name>
    </ligand>
</feature>
<evidence type="ECO:0000256" key="1">
    <source>
        <dbReference type="PIRSR" id="PIRSR600246-1"/>
    </source>
</evidence>
<dbReference type="InterPro" id="IPR000246">
    <property type="entry name" value="Peptidase_T2"/>
</dbReference>
<sequence length="296" mass="32106">MTIISTWEISFQGVKIARDLLKEGKSLEDAICGLINDIELNPDFHNVGYSGWPNEEGDVELDAAIMDGDTLSFGAVASMRNIKTPVSVARLLVGRPYDNFIVGDGALQFALENGFKSEELLTEPAKARWLQKIHDMTDLDKGHDTVGSVIASGGRVVAATSTSGLFMKRKGRVGDSPLVGPGLYADSEIGGATATGVGEDIMKGTLSFQIVNLMKSGMSPSEAAGKAVKDLHENLIRKNQKPRDFSVVCVNKDGEWGAASNRDEFPFVVCTGDEVEFYVSKDFGKVYEKRKNQYDV</sequence>
<dbReference type="EMBL" id="QEKV01000005">
    <property type="protein sequence ID" value="PVY94321.1"/>
    <property type="molecule type" value="Genomic_DNA"/>
</dbReference>
<dbReference type="PANTHER" id="PTHR10188">
    <property type="entry name" value="L-ASPARAGINASE"/>
    <property type="match status" value="1"/>
</dbReference>